<feature type="compositionally biased region" description="Basic and acidic residues" evidence="1">
    <location>
        <begin position="13"/>
        <end position="26"/>
    </location>
</feature>
<gene>
    <name evidence="2" type="ORF">GCM10017056_49780</name>
</gene>
<reference evidence="2" key="1">
    <citation type="journal article" date="2014" name="Int. J. Syst. Evol. Microbiol.">
        <title>Complete genome sequence of Corynebacterium casei LMG S-19264T (=DSM 44701T), isolated from a smear-ripened cheese.</title>
        <authorList>
            <consortium name="US DOE Joint Genome Institute (JGI-PGF)"/>
            <person name="Walter F."/>
            <person name="Albersmeier A."/>
            <person name="Kalinowski J."/>
            <person name="Ruckert C."/>
        </authorList>
    </citation>
    <scope>NUCLEOTIDE SEQUENCE</scope>
    <source>
        <strain evidence="2">KCTC 42650</strain>
    </source>
</reference>
<feature type="region of interest" description="Disordered" evidence="1">
    <location>
        <begin position="65"/>
        <end position="85"/>
    </location>
</feature>
<keyword evidence="3" id="KW-1185">Reference proteome</keyword>
<evidence type="ECO:0000313" key="2">
    <source>
        <dbReference type="EMBL" id="GHF72958.1"/>
    </source>
</evidence>
<dbReference type="Proteomes" id="UP000626220">
    <property type="component" value="Unassembled WGS sequence"/>
</dbReference>
<name>A0A8J3H3D1_9RHOB</name>
<dbReference type="EMBL" id="BNCJ01000033">
    <property type="protein sequence ID" value="GHF72958.1"/>
    <property type="molecule type" value="Genomic_DNA"/>
</dbReference>
<evidence type="ECO:0000313" key="3">
    <source>
        <dbReference type="Proteomes" id="UP000626220"/>
    </source>
</evidence>
<protein>
    <submittedName>
        <fullName evidence="2">Uncharacterized protein</fullName>
    </submittedName>
</protein>
<evidence type="ECO:0000256" key="1">
    <source>
        <dbReference type="SAM" id="MobiDB-lite"/>
    </source>
</evidence>
<accession>A0A8J3H3D1</accession>
<proteinExistence type="predicted"/>
<dbReference type="AlphaFoldDB" id="A0A8J3H3D1"/>
<feature type="region of interest" description="Disordered" evidence="1">
    <location>
        <begin position="1"/>
        <end position="26"/>
    </location>
</feature>
<sequence>MQRLQSLGHLRGQRQEQAKVETAPLDHRGKRRAWRFLHVQPGAVGYDLDVDRKGNKPLRQLLQRRETRTPACARTGGPERFPGKGSCASFGDANLRASGLARSI</sequence>
<organism evidence="2 3">
    <name type="scientific">Seohaeicola zhoushanensis</name>
    <dbReference type="NCBI Taxonomy" id="1569283"/>
    <lineage>
        <taxon>Bacteria</taxon>
        <taxon>Pseudomonadati</taxon>
        <taxon>Pseudomonadota</taxon>
        <taxon>Alphaproteobacteria</taxon>
        <taxon>Rhodobacterales</taxon>
        <taxon>Roseobacteraceae</taxon>
        <taxon>Seohaeicola</taxon>
    </lineage>
</organism>
<reference evidence="2" key="2">
    <citation type="submission" date="2020-09" db="EMBL/GenBank/DDBJ databases">
        <authorList>
            <person name="Sun Q."/>
            <person name="Kim S."/>
        </authorList>
    </citation>
    <scope>NUCLEOTIDE SEQUENCE</scope>
    <source>
        <strain evidence="2">KCTC 42650</strain>
    </source>
</reference>
<comment type="caution">
    <text evidence="2">The sequence shown here is derived from an EMBL/GenBank/DDBJ whole genome shotgun (WGS) entry which is preliminary data.</text>
</comment>